<gene>
    <name evidence="6" type="ordered locus">HH_1660</name>
</gene>
<keyword evidence="7" id="KW-1185">Reference proteome</keyword>
<dbReference type="SUPFAM" id="SSF52413">
    <property type="entry name" value="UDP-glucose/GDP-mannose dehydrogenase C-terminal domain"/>
    <property type="match status" value="1"/>
</dbReference>
<dbReference type="Gene3D" id="3.40.50.720">
    <property type="entry name" value="NAD(P)-binding Rossmann-like Domain"/>
    <property type="match status" value="2"/>
</dbReference>
<dbReference type="SUPFAM" id="SSF51735">
    <property type="entry name" value="NAD(P)-binding Rossmann-fold domains"/>
    <property type="match status" value="1"/>
</dbReference>
<accession>Q7VFL6</accession>
<dbReference type="GO" id="GO:0016616">
    <property type="term" value="F:oxidoreductase activity, acting on the CH-OH group of donors, NAD or NADP as acceptor"/>
    <property type="evidence" value="ECO:0007669"/>
    <property type="project" value="InterPro"/>
</dbReference>
<proteinExistence type="inferred from homology"/>
<dbReference type="OrthoDB" id="9803238at2"/>
<dbReference type="InterPro" id="IPR036291">
    <property type="entry name" value="NAD(P)-bd_dom_sf"/>
</dbReference>
<protein>
    <recommendedName>
        <fullName evidence="5">UDP-glucose/GDP-mannose dehydrogenase C-terminal domain-containing protein</fullName>
    </recommendedName>
</protein>
<organism evidence="6 7">
    <name type="scientific">Helicobacter hepaticus (strain ATCC 51449 / 3B1)</name>
    <dbReference type="NCBI Taxonomy" id="235279"/>
    <lineage>
        <taxon>Bacteria</taxon>
        <taxon>Pseudomonadati</taxon>
        <taxon>Campylobacterota</taxon>
        <taxon>Epsilonproteobacteria</taxon>
        <taxon>Campylobacterales</taxon>
        <taxon>Helicobacteraceae</taxon>
        <taxon>Helicobacter</taxon>
    </lineage>
</organism>
<dbReference type="NCBIfam" id="TIGR03026">
    <property type="entry name" value="NDP-sugDHase"/>
    <property type="match status" value="1"/>
</dbReference>
<name>Q7VFL6_HELHP</name>
<dbReference type="AlphaFoldDB" id="Q7VFL6"/>
<keyword evidence="2" id="KW-0560">Oxidoreductase</keyword>
<dbReference type="InterPro" id="IPR028359">
    <property type="entry name" value="UDP_ManNAc/GlcNAc_DH"/>
</dbReference>
<dbReference type="HOGENOM" id="CLU_023810_3_1_7"/>
<dbReference type="eggNOG" id="COG0677">
    <property type="taxonomic scope" value="Bacteria"/>
</dbReference>
<reference evidence="6 7" key="1">
    <citation type="journal article" date="2003" name="Proc. Natl. Acad. Sci. U.S.A.">
        <title>The complete genome sequence of the carcinogenic bacterium Helicobacter hepaticus.</title>
        <authorList>
            <person name="Suerbaum S."/>
            <person name="Josenhans C."/>
            <person name="Sterzenbach T."/>
            <person name="Drescher B."/>
            <person name="Brandt P."/>
            <person name="Bell M."/>
            <person name="Droege M."/>
            <person name="Fartmann B."/>
            <person name="Fischer H.-P."/>
            <person name="Ge Z."/>
            <person name="Hoerster A."/>
            <person name="Holland R."/>
            <person name="Klein K."/>
            <person name="Koenig J."/>
            <person name="Macko L."/>
            <person name="Mendz G.L."/>
            <person name="Nyakatura G."/>
            <person name="Schauer D.B."/>
            <person name="Shen Z."/>
            <person name="Weber J."/>
            <person name="Frosch M."/>
            <person name="Fox J.G."/>
        </authorList>
    </citation>
    <scope>NUCLEOTIDE SEQUENCE [LARGE SCALE GENOMIC DNA]</scope>
    <source>
        <strain evidence="7">ATCC 51449 / 3B1</strain>
    </source>
</reference>
<dbReference type="GO" id="GO:0016628">
    <property type="term" value="F:oxidoreductase activity, acting on the CH-CH group of donors, NAD or NADP as acceptor"/>
    <property type="evidence" value="ECO:0007669"/>
    <property type="project" value="InterPro"/>
</dbReference>
<evidence type="ECO:0000256" key="3">
    <source>
        <dbReference type="ARBA" id="ARBA00023027"/>
    </source>
</evidence>
<dbReference type="PANTHER" id="PTHR43491">
    <property type="entry name" value="UDP-N-ACETYL-D-MANNOSAMINE DEHYDROGENASE"/>
    <property type="match status" value="1"/>
</dbReference>
<dbReference type="Pfam" id="PF03720">
    <property type="entry name" value="UDPG_MGDP_dh_C"/>
    <property type="match status" value="1"/>
</dbReference>
<dbReference type="InterPro" id="IPR014027">
    <property type="entry name" value="UDP-Glc/GDP-Man_DH_C"/>
</dbReference>
<dbReference type="Proteomes" id="UP000002495">
    <property type="component" value="Chromosome"/>
</dbReference>
<dbReference type="PANTHER" id="PTHR43491:SF2">
    <property type="entry name" value="UDP-N-ACETYL-D-MANNOSAMINE DEHYDROGENASE"/>
    <property type="match status" value="1"/>
</dbReference>
<evidence type="ECO:0000313" key="7">
    <source>
        <dbReference type="Proteomes" id="UP000002495"/>
    </source>
</evidence>
<evidence type="ECO:0000313" key="6">
    <source>
        <dbReference type="EMBL" id="AAP78257.1"/>
    </source>
</evidence>
<dbReference type="PIRSF" id="PIRSF500136">
    <property type="entry name" value="UDP_ManNAc_DH"/>
    <property type="match status" value="1"/>
</dbReference>
<evidence type="ECO:0000256" key="2">
    <source>
        <dbReference type="ARBA" id="ARBA00023002"/>
    </source>
</evidence>
<feature type="domain" description="UDP-glucose/GDP-mannose dehydrogenase C-terminal" evidence="5">
    <location>
        <begin position="329"/>
        <end position="423"/>
    </location>
</feature>
<dbReference type="InterPro" id="IPR017476">
    <property type="entry name" value="UDP-Glc/GDP-Man"/>
</dbReference>
<dbReference type="SUPFAM" id="SSF48179">
    <property type="entry name" value="6-phosphogluconate dehydrogenase C-terminal domain-like"/>
    <property type="match status" value="1"/>
</dbReference>
<dbReference type="InterPro" id="IPR001732">
    <property type="entry name" value="UDP-Glc/GDP-Man_DH_N"/>
</dbReference>
<evidence type="ECO:0000256" key="4">
    <source>
        <dbReference type="PIRNR" id="PIRNR000124"/>
    </source>
</evidence>
<dbReference type="InterPro" id="IPR008927">
    <property type="entry name" value="6-PGluconate_DH-like_C_sf"/>
</dbReference>
<dbReference type="RefSeq" id="WP_011116499.1">
    <property type="nucleotide sequence ID" value="NC_004917.1"/>
</dbReference>
<dbReference type="KEGG" id="hhe:HH_1660"/>
<dbReference type="Pfam" id="PF03721">
    <property type="entry name" value="UDPG_MGDP_dh_N"/>
    <property type="match status" value="1"/>
</dbReference>
<dbReference type="SMART" id="SM00984">
    <property type="entry name" value="UDPG_MGDP_dh_C"/>
    <property type="match status" value="1"/>
</dbReference>
<dbReference type="GO" id="GO:0000271">
    <property type="term" value="P:polysaccharide biosynthetic process"/>
    <property type="evidence" value="ECO:0007669"/>
    <property type="project" value="InterPro"/>
</dbReference>
<evidence type="ECO:0000259" key="5">
    <source>
        <dbReference type="SMART" id="SM00984"/>
    </source>
</evidence>
<dbReference type="GO" id="GO:0051287">
    <property type="term" value="F:NAD binding"/>
    <property type="evidence" value="ECO:0007669"/>
    <property type="project" value="InterPro"/>
</dbReference>
<dbReference type="InterPro" id="IPR036220">
    <property type="entry name" value="UDP-Glc/GDP-Man_DH_C_sf"/>
</dbReference>
<sequence>MINDSLPHTCTLPSLESAHIAVIGLGYVGLPLAVAFGKVYPTIGFDIDSKRIEELQTGIDNTQEVNKEDILQASQLYFCDQLTHIASANIYIICVPTPIDKNKVPDLSPLLNASKLVGKVLQKGNLVIYESTTYPTCTETECKNMLESTSHLSLNKDFYLGYSPERINPSDSSHTLTQIRKITSGSTLEVAKFVDSLYASIITAGTHCVSSIKTAEMVKIIENAQRDLNIAFVNEMCIICDYLDIDALEVLEAAKTKWNFLPFSPGLVGGHCISIDPYYLTHKMNAIGYIPQVISSGRLINDMMPHFVAQKMIKLMIAQHIEVLSSKILILGITFKQNCPDIRNSKVPLVKKELEDFGAQVSIYDPLANVKEVQKQYGITLLPSLPTEYFDAIFLAVAHDKFLSLSHQDLGKKEHIYYTLTHHKLSPDL</sequence>
<dbReference type="PIRSF" id="PIRSF000124">
    <property type="entry name" value="UDPglc_GDPman_dh"/>
    <property type="match status" value="1"/>
</dbReference>
<comment type="similarity">
    <text evidence="1 4">Belongs to the UDP-glucose/GDP-mannose dehydrogenase family.</text>
</comment>
<dbReference type="STRING" id="235279.HH_1660"/>
<keyword evidence="3" id="KW-0520">NAD</keyword>
<dbReference type="Pfam" id="PF00984">
    <property type="entry name" value="UDPG_MGDP_dh"/>
    <property type="match status" value="1"/>
</dbReference>
<dbReference type="EMBL" id="AE017125">
    <property type="protein sequence ID" value="AAP78257.1"/>
    <property type="molecule type" value="Genomic_DNA"/>
</dbReference>
<dbReference type="InterPro" id="IPR014026">
    <property type="entry name" value="UDP-Glc/GDP-Man_DH_dimer"/>
</dbReference>
<evidence type="ECO:0000256" key="1">
    <source>
        <dbReference type="ARBA" id="ARBA00006601"/>
    </source>
</evidence>